<organism evidence="3 4">
    <name type="scientific">Roseibium limicola</name>
    <dbReference type="NCBI Taxonomy" id="2816037"/>
    <lineage>
        <taxon>Bacteria</taxon>
        <taxon>Pseudomonadati</taxon>
        <taxon>Pseudomonadota</taxon>
        <taxon>Alphaproteobacteria</taxon>
        <taxon>Hyphomicrobiales</taxon>
        <taxon>Stappiaceae</taxon>
        <taxon>Roseibium</taxon>
    </lineage>
</organism>
<dbReference type="PANTHER" id="PTHR23416:SF23">
    <property type="entry name" value="ACETYLTRANSFERASE C18B11.09C-RELATED"/>
    <property type="match status" value="1"/>
</dbReference>
<keyword evidence="4" id="KW-1185">Reference proteome</keyword>
<dbReference type="Proteomes" id="UP000664779">
    <property type="component" value="Unassembled WGS sequence"/>
</dbReference>
<reference evidence="3" key="1">
    <citation type="submission" date="2021-03" db="EMBL/GenBank/DDBJ databases">
        <title>Roseibium sp. CAU 1637 isolated from Incheon.</title>
        <authorList>
            <person name="Kim W."/>
        </authorList>
    </citation>
    <scope>NUCLEOTIDE SEQUENCE</scope>
    <source>
        <strain evidence="3">CAU 1637</strain>
    </source>
</reference>
<keyword evidence="2" id="KW-0808">Transferase</keyword>
<dbReference type="AlphaFoldDB" id="A0A939ETG8"/>
<dbReference type="Gene3D" id="2.160.10.10">
    <property type="entry name" value="Hexapeptide repeat proteins"/>
    <property type="match status" value="1"/>
</dbReference>
<dbReference type="InterPro" id="IPR011004">
    <property type="entry name" value="Trimer_LpxA-like_sf"/>
</dbReference>
<gene>
    <name evidence="3" type="ORF">J0X15_16450</name>
</gene>
<dbReference type="GO" id="GO:0005829">
    <property type="term" value="C:cytosol"/>
    <property type="evidence" value="ECO:0007669"/>
    <property type="project" value="TreeGrafter"/>
</dbReference>
<comment type="similarity">
    <text evidence="1">Belongs to the transferase hexapeptide repeat family.</text>
</comment>
<dbReference type="GO" id="GO:0008374">
    <property type="term" value="F:O-acyltransferase activity"/>
    <property type="evidence" value="ECO:0007669"/>
    <property type="project" value="TreeGrafter"/>
</dbReference>
<proteinExistence type="inferred from homology"/>
<name>A0A939ETG8_9HYPH</name>
<comment type="caution">
    <text evidence="3">The sequence shown here is derived from an EMBL/GenBank/DDBJ whole genome shotgun (WGS) entry which is preliminary data.</text>
</comment>
<evidence type="ECO:0000313" key="3">
    <source>
        <dbReference type="EMBL" id="MBO0346819.1"/>
    </source>
</evidence>
<dbReference type="Pfam" id="PF00132">
    <property type="entry name" value="Hexapep"/>
    <property type="match status" value="1"/>
</dbReference>
<accession>A0A939ETG8</accession>
<dbReference type="InterPro" id="IPR051159">
    <property type="entry name" value="Hexapeptide_acetyltransf"/>
</dbReference>
<dbReference type="RefSeq" id="WP_206942976.1">
    <property type="nucleotide sequence ID" value="NZ_JAFLNF010000007.1"/>
</dbReference>
<keyword evidence="3" id="KW-0012">Acyltransferase</keyword>
<dbReference type="SUPFAM" id="SSF51161">
    <property type="entry name" value="Trimeric LpxA-like enzymes"/>
    <property type="match status" value="1"/>
</dbReference>
<dbReference type="CDD" id="cd04647">
    <property type="entry name" value="LbH_MAT_like"/>
    <property type="match status" value="1"/>
</dbReference>
<evidence type="ECO:0000256" key="1">
    <source>
        <dbReference type="ARBA" id="ARBA00007274"/>
    </source>
</evidence>
<sequence length="184" mass="19593">MNFFRKKNRSNIHLNIDDRSSVSIGEDCTAANAHFTALEGAQITVADNCTLGSLYVFAMAGARISVGYGCSFNGAVRLLAHEDASIHIGAHCLFAGGTDVTISDMHSIIDLNTNERINTAKDVFIDEHVWTGNGAMILKGARIGKNSIIGAGSIVTGNIPSECLAVGTPAKVIRTNVNWNFDLI</sequence>
<evidence type="ECO:0000256" key="2">
    <source>
        <dbReference type="ARBA" id="ARBA00022679"/>
    </source>
</evidence>
<evidence type="ECO:0000313" key="4">
    <source>
        <dbReference type="Proteomes" id="UP000664779"/>
    </source>
</evidence>
<dbReference type="EMBL" id="JAFLNF010000007">
    <property type="protein sequence ID" value="MBO0346819.1"/>
    <property type="molecule type" value="Genomic_DNA"/>
</dbReference>
<dbReference type="InterPro" id="IPR001451">
    <property type="entry name" value="Hexapep"/>
</dbReference>
<protein>
    <submittedName>
        <fullName evidence="3">Acyltransferase</fullName>
    </submittedName>
</protein>
<dbReference type="PANTHER" id="PTHR23416">
    <property type="entry name" value="SIALIC ACID SYNTHASE-RELATED"/>
    <property type="match status" value="1"/>
</dbReference>